<organism evidence="1">
    <name type="scientific">marine sediment metagenome</name>
    <dbReference type="NCBI Taxonomy" id="412755"/>
    <lineage>
        <taxon>unclassified sequences</taxon>
        <taxon>metagenomes</taxon>
        <taxon>ecological metagenomes</taxon>
    </lineage>
</organism>
<protein>
    <submittedName>
        <fullName evidence="1">Uncharacterized protein</fullName>
    </submittedName>
</protein>
<dbReference type="AlphaFoldDB" id="A0A0F9NEE2"/>
<gene>
    <name evidence="1" type="ORF">LCGC14_0977300</name>
</gene>
<proteinExistence type="predicted"/>
<comment type="caution">
    <text evidence="1">The sequence shown here is derived from an EMBL/GenBank/DDBJ whole genome shotgun (WGS) entry which is preliminary data.</text>
</comment>
<reference evidence="1" key="1">
    <citation type="journal article" date="2015" name="Nature">
        <title>Complex archaea that bridge the gap between prokaryotes and eukaryotes.</title>
        <authorList>
            <person name="Spang A."/>
            <person name="Saw J.H."/>
            <person name="Jorgensen S.L."/>
            <person name="Zaremba-Niedzwiedzka K."/>
            <person name="Martijn J."/>
            <person name="Lind A.E."/>
            <person name="van Eijk R."/>
            <person name="Schleper C."/>
            <person name="Guy L."/>
            <person name="Ettema T.J."/>
        </authorList>
    </citation>
    <scope>NUCLEOTIDE SEQUENCE</scope>
</reference>
<name>A0A0F9NEE2_9ZZZZ</name>
<dbReference type="EMBL" id="LAZR01003627">
    <property type="protein sequence ID" value="KKN16304.1"/>
    <property type="molecule type" value="Genomic_DNA"/>
</dbReference>
<accession>A0A0F9NEE2</accession>
<sequence length="105" mass="11461">MIRVVPDVGAPLTVAAVNIATRSIFPVQHDWFVYGMTALGYVAAWMGWGGEYVKNIGVSSLPLTADKIYDRFAGGTPVSKRLSMSKVSRYPAPAREKEFQGVKLV</sequence>
<evidence type="ECO:0000313" key="1">
    <source>
        <dbReference type="EMBL" id="KKN16304.1"/>
    </source>
</evidence>